<dbReference type="InterPro" id="IPR003607">
    <property type="entry name" value="HD/PDEase_dom"/>
</dbReference>
<proteinExistence type="predicted"/>
<reference evidence="2" key="1">
    <citation type="journal article" date="2014" name="Front. Microbiol.">
        <title>High frequency of phylogenetically diverse reductive dehalogenase-homologous genes in deep subseafloor sedimentary metagenomes.</title>
        <authorList>
            <person name="Kawai M."/>
            <person name="Futagami T."/>
            <person name="Toyoda A."/>
            <person name="Takaki Y."/>
            <person name="Nishi S."/>
            <person name="Hori S."/>
            <person name="Arai W."/>
            <person name="Tsubouchi T."/>
            <person name="Morono Y."/>
            <person name="Uchiyama I."/>
            <person name="Ito T."/>
            <person name="Fujiyama A."/>
            <person name="Inagaki F."/>
            <person name="Takami H."/>
        </authorList>
    </citation>
    <scope>NUCLEOTIDE SEQUENCE</scope>
    <source>
        <strain evidence="2">Expedition CK06-06</strain>
    </source>
</reference>
<dbReference type="PANTHER" id="PTHR33525:SF3">
    <property type="entry name" value="RIBONUCLEASE Y"/>
    <property type="match status" value="1"/>
</dbReference>
<accession>X0VQF9</accession>
<dbReference type="NCBIfam" id="TIGR00277">
    <property type="entry name" value="HDIG"/>
    <property type="match status" value="1"/>
</dbReference>
<sequence>CCARNIAEIVLPQMDSQLAYLAGLLHDIGKLALYQVMPKSFARIVEEAKSQNACICTIEQNHLGLDHTILGKRLAQKWHMPSQITLAIWLHHSNTAIISQNMPEAKIAQIVRSADSIARQCGIGQSGSYDAPDSAEQITQSLAIEPEQLQQIRRNLGEQVGQKSKVLGLDSPNAAAAYCDTVHTTAAQLTRDNTKLSLENRRLQTNSSHLDFITDFLLSINSTTSPIDAAENFAIRWQKFYQTGMVCLYLAPPTNSQTLEA</sequence>
<dbReference type="SUPFAM" id="SSF109604">
    <property type="entry name" value="HD-domain/PDEase-like"/>
    <property type="match status" value="1"/>
</dbReference>
<dbReference type="EMBL" id="BARS01032973">
    <property type="protein sequence ID" value="GAG20609.1"/>
    <property type="molecule type" value="Genomic_DNA"/>
</dbReference>
<dbReference type="PROSITE" id="PS51833">
    <property type="entry name" value="HDOD"/>
    <property type="match status" value="1"/>
</dbReference>
<organism evidence="2">
    <name type="scientific">marine sediment metagenome</name>
    <dbReference type="NCBI Taxonomy" id="412755"/>
    <lineage>
        <taxon>unclassified sequences</taxon>
        <taxon>metagenomes</taxon>
        <taxon>ecological metagenomes</taxon>
    </lineage>
</organism>
<dbReference type="PANTHER" id="PTHR33525">
    <property type="match status" value="1"/>
</dbReference>
<gene>
    <name evidence="2" type="ORF">S01H1_51114</name>
</gene>
<comment type="caution">
    <text evidence="2">The sequence shown here is derived from an EMBL/GenBank/DDBJ whole genome shotgun (WGS) entry which is preliminary data.</text>
</comment>
<feature type="non-terminal residue" evidence="2">
    <location>
        <position position="1"/>
    </location>
</feature>
<dbReference type="Gene3D" id="1.10.3210.10">
    <property type="entry name" value="Hypothetical protein af1432"/>
    <property type="match status" value="1"/>
</dbReference>
<protein>
    <recommendedName>
        <fullName evidence="1">HDOD domain-containing protein</fullName>
    </recommendedName>
</protein>
<feature type="non-terminal residue" evidence="2">
    <location>
        <position position="261"/>
    </location>
</feature>
<name>X0VQF9_9ZZZZ</name>
<evidence type="ECO:0000313" key="2">
    <source>
        <dbReference type="EMBL" id="GAG20609.1"/>
    </source>
</evidence>
<feature type="domain" description="HDOD" evidence="1">
    <location>
        <begin position="1"/>
        <end position="94"/>
    </location>
</feature>
<dbReference type="Pfam" id="PF08668">
    <property type="entry name" value="HDOD"/>
    <property type="match status" value="1"/>
</dbReference>
<dbReference type="InterPro" id="IPR013976">
    <property type="entry name" value="HDOD"/>
</dbReference>
<dbReference type="AlphaFoldDB" id="X0VQF9"/>
<evidence type="ECO:0000259" key="1">
    <source>
        <dbReference type="PROSITE" id="PS51833"/>
    </source>
</evidence>
<dbReference type="CDD" id="cd00077">
    <property type="entry name" value="HDc"/>
    <property type="match status" value="1"/>
</dbReference>
<dbReference type="InterPro" id="IPR052340">
    <property type="entry name" value="RNase_Y/CdgJ"/>
</dbReference>
<dbReference type="InterPro" id="IPR006675">
    <property type="entry name" value="HDIG_dom"/>
</dbReference>